<dbReference type="InterPro" id="IPR043917">
    <property type="entry name" value="DUF5753"/>
</dbReference>
<protein>
    <recommendedName>
        <fullName evidence="2">DUF5753 domain-containing protein</fullName>
    </recommendedName>
</protein>
<dbReference type="Pfam" id="PF19054">
    <property type="entry name" value="DUF5753"/>
    <property type="match status" value="1"/>
</dbReference>
<evidence type="ECO:0000313" key="4">
    <source>
        <dbReference type="Proteomes" id="UP000590511"/>
    </source>
</evidence>
<dbReference type="AlphaFoldDB" id="A0A7W7MJR7"/>
<accession>A0A7W7MJR7</accession>
<proteinExistence type="predicted"/>
<feature type="domain" description="DUF5753" evidence="2">
    <location>
        <begin position="60"/>
        <end position="195"/>
    </location>
</feature>
<sequence length="209" mass="23190">MGEIPRRDGSTASPLRRSRSRRTLDHRIPAHSASRAPADPAFTEVRAHANRGTRPETFDPIRALEARALRQRLLHRTDGPDYEVIIDELAVRRPAAPPEIVRAQLSHLVDAGRSRKKVTILILPLAAPLAGHTVPASAFSTYRYRDPTDPVVVAVDTVTSDLVFTDSADTRHYLDLYQRIRQAALKPADSLDFLAAAAEELPQRTGSRR</sequence>
<name>A0A7W7MJR7_9ACTN</name>
<evidence type="ECO:0000256" key="1">
    <source>
        <dbReference type="SAM" id="MobiDB-lite"/>
    </source>
</evidence>
<dbReference type="EMBL" id="JACHNC010000001">
    <property type="protein sequence ID" value="MBB4752626.1"/>
    <property type="molecule type" value="Genomic_DNA"/>
</dbReference>
<comment type="caution">
    <text evidence="3">The sequence shown here is derived from an EMBL/GenBank/DDBJ whole genome shotgun (WGS) entry which is preliminary data.</text>
</comment>
<organism evidence="3 4">
    <name type="scientific">Actinoplanes lobatus</name>
    <dbReference type="NCBI Taxonomy" id="113568"/>
    <lineage>
        <taxon>Bacteria</taxon>
        <taxon>Bacillati</taxon>
        <taxon>Actinomycetota</taxon>
        <taxon>Actinomycetes</taxon>
        <taxon>Micromonosporales</taxon>
        <taxon>Micromonosporaceae</taxon>
        <taxon>Actinoplanes</taxon>
    </lineage>
</organism>
<dbReference type="Proteomes" id="UP000590511">
    <property type="component" value="Unassembled WGS sequence"/>
</dbReference>
<evidence type="ECO:0000259" key="2">
    <source>
        <dbReference type="Pfam" id="PF19054"/>
    </source>
</evidence>
<reference evidence="3 4" key="1">
    <citation type="submission" date="2020-08" db="EMBL/GenBank/DDBJ databases">
        <title>Sequencing the genomes of 1000 actinobacteria strains.</title>
        <authorList>
            <person name="Klenk H.-P."/>
        </authorList>
    </citation>
    <scope>NUCLEOTIDE SEQUENCE [LARGE SCALE GENOMIC DNA]</scope>
    <source>
        <strain evidence="3 4">DSM 43150</strain>
    </source>
</reference>
<evidence type="ECO:0000313" key="3">
    <source>
        <dbReference type="EMBL" id="MBB4752626.1"/>
    </source>
</evidence>
<gene>
    <name evidence="3" type="ORF">BJ964_006787</name>
</gene>
<feature type="region of interest" description="Disordered" evidence="1">
    <location>
        <begin position="1"/>
        <end position="38"/>
    </location>
</feature>